<dbReference type="Proteomes" id="UP000078046">
    <property type="component" value="Unassembled WGS sequence"/>
</dbReference>
<accession>A0A177B0B7</accession>
<sequence length="57" mass="6643">MKPVETLKDSLLISDLKSEKKKSGRLIDFPVKDDMDFELLDKKYHKRKCPCNVCAIM</sequence>
<name>A0A177B0B7_9BILA</name>
<gene>
    <name evidence="1" type="ORF">A3Q56_05430</name>
</gene>
<comment type="caution">
    <text evidence="1">The sequence shown here is derived from an EMBL/GenBank/DDBJ whole genome shotgun (WGS) entry which is preliminary data.</text>
</comment>
<keyword evidence="2" id="KW-1185">Reference proteome</keyword>
<proteinExistence type="predicted"/>
<dbReference type="AlphaFoldDB" id="A0A177B0B7"/>
<protein>
    <submittedName>
        <fullName evidence="1">Uncharacterized protein</fullName>
    </submittedName>
</protein>
<reference evidence="1 2" key="1">
    <citation type="submission" date="2016-04" db="EMBL/GenBank/DDBJ databases">
        <title>The genome of Intoshia linei affirms orthonectids as highly simplified spiralians.</title>
        <authorList>
            <person name="Mikhailov K.V."/>
            <person name="Slusarev G.S."/>
            <person name="Nikitin M.A."/>
            <person name="Logacheva M.D."/>
            <person name="Penin A."/>
            <person name="Aleoshin V."/>
            <person name="Panchin Y.V."/>
        </authorList>
    </citation>
    <scope>NUCLEOTIDE SEQUENCE [LARGE SCALE GENOMIC DNA]</scope>
    <source>
        <strain evidence="1">Intl2013</strain>
        <tissue evidence="1">Whole animal</tissue>
    </source>
</reference>
<evidence type="ECO:0000313" key="1">
    <source>
        <dbReference type="EMBL" id="OAF66874.1"/>
    </source>
</evidence>
<dbReference type="EMBL" id="LWCA01000806">
    <property type="protein sequence ID" value="OAF66874.1"/>
    <property type="molecule type" value="Genomic_DNA"/>
</dbReference>
<organism evidence="1 2">
    <name type="scientific">Intoshia linei</name>
    <dbReference type="NCBI Taxonomy" id="1819745"/>
    <lineage>
        <taxon>Eukaryota</taxon>
        <taxon>Metazoa</taxon>
        <taxon>Spiralia</taxon>
        <taxon>Lophotrochozoa</taxon>
        <taxon>Mesozoa</taxon>
        <taxon>Orthonectida</taxon>
        <taxon>Rhopaluridae</taxon>
        <taxon>Intoshia</taxon>
    </lineage>
</organism>
<evidence type="ECO:0000313" key="2">
    <source>
        <dbReference type="Proteomes" id="UP000078046"/>
    </source>
</evidence>